<dbReference type="PANTHER" id="PTHR13230">
    <property type="entry name" value="GENERAL TRANSCRIPTION FACTOR IIIC, POLYPEPTIDE 5"/>
    <property type="match status" value="1"/>
</dbReference>
<comment type="subcellular location">
    <subcellularLocation>
        <location evidence="1">Nucleus</location>
    </subcellularLocation>
</comment>
<dbReference type="InterPro" id="IPR019136">
    <property type="entry name" value="TF_IIIC_su-5_HTH"/>
</dbReference>
<feature type="region of interest" description="Disordered" evidence="5">
    <location>
        <begin position="544"/>
        <end position="646"/>
    </location>
</feature>
<dbReference type="GO" id="GO:0005634">
    <property type="term" value="C:nucleus"/>
    <property type="evidence" value="ECO:0007669"/>
    <property type="project" value="UniProtKB-SubCell"/>
</dbReference>
<dbReference type="Pfam" id="PF09734">
    <property type="entry name" value="Tau95"/>
    <property type="match status" value="1"/>
</dbReference>
<dbReference type="GO" id="GO:0001003">
    <property type="term" value="F:RNA polymerase III type 2 promoter sequence-specific DNA binding"/>
    <property type="evidence" value="ECO:0007669"/>
    <property type="project" value="TreeGrafter"/>
</dbReference>
<dbReference type="GO" id="GO:0000127">
    <property type="term" value="C:transcription factor TFIIIC complex"/>
    <property type="evidence" value="ECO:0007669"/>
    <property type="project" value="InterPro"/>
</dbReference>
<dbReference type="Proteomes" id="UP000053317">
    <property type="component" value="Unassembled WGS sequence"/>
</dbReference>
<comment type="caution">
    <text evidence="8">The sequence shown here is derived from an EMBL/GenBank/DDBJ whole genome shotgun (WGS) entry which is preliminary data.</text>
</comment>
<evidence type="ECO:0000256" key="3">
    <source>
        <dbReference type="ARBA" id="ARBA00023163"/>
    </source>
</evidence>
<protein>
    <submittedName>
        <fullName evidence="8">Putative rna polymerase iii transcription factor subunit</fullName>
    </submittedName>
</protein>
<reference evidence="8 9" key="1">
    <citation type="submission" date="2015-05" db="EMBL/GenBank/DDBJ databases">
        <title>Distinctive expansion of gene families associated with plant cell wall degradation and secondary metabolism in the genomes of grapevine trunk pathogens.</title>
        <authorList>
            <person name="Lawrence D.P."/>
            <person name="Travadon R."/>
            <person name="Rolshausen P.E."/>
            <person name="Baumgartner K."/>
        </authorList>
    </citation>
    <scope>NUCLEOTIDE SEQUENCE [LARGE SCALE GENOMIC DNA]</scope>
    <source>
        <strain evidence="8">UCRPC4</strain>
    </source>
</reference>
<feature type="compositionally biased region" description="Polar residues" evidence="5">
    <location>
        <begin position="361"/>
        <end position="389"/>
    </location>
</feature>
<proteinExistence type="predicted"/>
<keyword evidence="9" id="KW-1185">Reference proteome</keyword>
<sequence>MPRKKSDNFSVTDPAPWYRVPDRQIISVEHPGLIKNIEKGIETLGGQSGIREALDPERISKPISLTFHPEDQASQRLTSNNRPTNNLLMKITVPIRTGRKRKRGTNDSFKEDQSFQHVRKDACHMLRSLKDNPQTSDVEILGTIDQTHVFRTMPDFSYATNNNRIMNEVKNKILPAQYPLLKAFQLDLSTRHNLSADLLPPQILSPHQVPTNYSYRQNPAVKRTLDPETNLPQTANLSLSTKIFTPQIQFDTETIPLGPEPTAPPLSTQPANFIGLVTLLRHIFDSRPIWTRRALLNQIPSSAPQFLVRYAVAYVAYAMRSGPWRDTYIRYGVDPRSSPDYRVYQTLLLQLVPREKRKYQSRNLPNSKTQPSQVASPSKPTQYSRTFKPSTDKTSHIFNPKPPYPTDGKSWQLIDLCENDPQLKSLVETPHIRTCCEPRYFGWYLNGTIAKLKVVLRSKADAIMEGETPNPRDYDRFLKLPEEYDADVVGTATDSRAGTSASPAPSSGTDDVDFVSGFFQKHQATKKELEWSASYRSMCKTLLGARPKPGRLSKTKPKLRKGYLGIGQDKGHIHEEGEADQNGKYSARTVQTASPARSFDGTAEDAEMEGEAEDEEAEGDDLDLDMDQSEQDEDNEEGNEVDENVE</sequence>
<evidence type="ECO:0000313" key="9">
    <source>
        <dbReference type="Proteomes" id="UP000053317"/>
    </source>
</evidence>
<dbReference type="OrthoDB" id="5598268at2759"/>
<dbReference type="GO" id="GO:0001002">
    <property type="term" value="F:RNA polymerase III type 1 promoter sequence-specific DNA binding"/>
    <property type="evidence" value="ECO:0007669"/>
    <property type="project" value="TreeGrafter"/>
</dbReference>
<dbReference type="AlphaFoldDB" id="A0A0G2EN02"/>
<gene>
    <name evidence="8" type="ORF">UCRPC4_g02807</name>
</gene>
<feature type="region of interest" description="Disordered" evidence="5">
    <location>
        <begin position="359"/>
        <end position="403"/>
    </location>
</feature>
<feature type="domain" description="Transcription factor IIIC subunit Tfc1/Sfc1 triple barrel" evidence="7">
    <location>
        <begin position="26"/>
        <end position="158"/>
    </location>
</feature>
<keyword evidence="2" id="KW-0238">DNA-binding</keyword>
<evidence type="ECO:0000256" key="4">
    <source>
        <dbReference type="ARBA" id="ARBA00023242"/>
    </source>
</evidence>
<evidence type="ECO:0000259" key="6">
    <source>
        <dbReference type="Pfam" id="PF09734"/>
    </source>
</evidence>
<evidence type="ECO:0000256" key="1">
    <source>
        <dbReference type="ARBA" id="ARBA00004123"/>
    </source>
</evidence>
<dbReference type="InterPro" id="IPR040454">
    <property type="entry name" value="TF_IIIC_Tfc1/Sfc1"/>
</dbReference>
<dbReference type="InterPro" id="IPR041499">
    <property type="entry name" value="Tfc1/Sfc1_N"/>
</dbReference>
<dbReference type="EMBL" id="LCWF01000065">
    <property type="protein sequence ID" value="KKY23709.1"/>
    <property type="molecule type" value="Genomic_DNA"/>
</dbReference>
<keyword evidence="4" id="KW-0539">Nucleus</keyword>
<dbReference type="Pfam" id="PF17682">
    <property type="entry name" value="Tau95_N"/>
    <property type="match status" value="1"/>
</dbReference>
<reference evidence="8 9" key="2">
    <citation type="submission" date="2015-05" db="EMBL/GenBank/DDBJ databases">
        <authorList>
            <person name="Morales-Cruz A."/>
            <person name="Amrine K.C."/>
            <person name="Cantu D."/>
        </authorList>
    </citation>
    <scope>NUCLEOTIDE SEQUENCE [LARGE SCALE GENOMIC DNA]</scope>
    <source>
        <strain evidence="8">UCRPC4</strain>
    </source>
</reference>
<organism evidence="8 9">
    <name type="scientific">Phaeomoniella chlamydospora</name>
    <name type="common">Phaeoacremonium chlamydosporum</name>
    <dbReference type="NCBI Taxonomy" id="158046"/>
    <lineage>
        <taxon>Eukaryota</taxon>
        <taxon>Fungi</taxon>
        <taxon>Dikarya</taxon>
        <taxon>Ascomycota</taxon>
        <taxon>Pezizomycotina</taxon>
        <taxon>Eurotiomycetes</taxon>
        <taxon>Chaetothyriomycetidae</taxon>
        <taxon>Phaeomoniellales</taxon>
        <taxon>Phaeomoniellaceae</taxon>
        <taxon>Phaeomoniella</taxon>
    </lineage>
</organism>
<dbReference type="GO" id="GO:0006384">
    <property type="term" value="P:transcription initiation at RNA polymerase III promoter"/>
    <property type="evidence" value="ECO:0007669"/>
    <property type="project" value="InterPro"/>
</dbReference>
<dbReference type="Gene3D" id="3.30.200.160">
    <property type="entry name" value="TFIIIC, subcomplex tauA, subunit Sfc1, barrel domain"/>
    <property type="match status" value="1"/>
</dbReference>
<evidence type="ECO:0000256" key="5">
    <source>
        <dbReference type="SAM" id="MobiDB-lite"/>
    </source>
</evidence>
<evidence type="ECO:0000313" key="8">
    <source>
        <dbReference type="EMBL" id="KKY23709.1"/>
    </source>
</evidence>
<feature type="domain" description="Transcription factor IIIC subunit 5 HTH" evidence="6">
    <location>
        <begin position="198"/>
        <end position="349"/>
    </location>
</feature>
<dbReference type="PANTHER" id="PTHR13230:SF5">
    <property type="entry name" value="GENERAL TRANSCRIPTION FACTOR 3C POLYPEPTIDE 5"/>
    <property type="match status" value="1"/>
</dbReference>
<evidence type="ECO:0000259" key="7">
    <source>
        <dbReference type="Pfam" id="PF17682"/>
    </source>
</evidence>
<name>A0A0G2EN02_PHACM</name>
<accession>A0A0G2EN02</accession>
<keyword evidence="3" id="KW-0804">Transcription</keyword>
<dbReference type="InterPro" id="IPR042536">
    <property type="entry name" value="TFIIIC_tauA_Sfc1"/>
</dbReference>
<feature type="compositionally biased region" description="Basic residues" evidence="5">
    <location>
        <begin position="548"/>
        <end position="561"/>
    </location>
</feature>
<evidence type="ECO:0000256" key="2">
    <source>
        <dbReference type="ARBA" id="ARBA00023125"/>
    </source>
</evidence>
<feature type="compositionally biased region" description="Acidic residues" evidence="5">
    <location>
        <begin position="602"/>
        <end position="646"/>
    </location>
</feature>